<dbReference type="SUPFAM" id="SSF55545">
    <property type="entry name" value="beta-N-acetylhexosaminidase-like domain"/>
    <property type="match status" value="1"/>
</dbReference>
<feature type="domain" description="Glycoside hydrolase family 20 catalytic" evidence="7">
    <location>
        <begin position="144"/>
        <end position="184"/>
    </location>
</feature>
<proteinExistence type="inferred from homology"/>
<keyword evidence="5" id="KW-0326">Glycosidase</keyword>
<comment type="catalytic activity">
    <reaction evidence="1">
        <text>Hydrolysis of terminal non-reducing N-acetyl-D-hexosamine residues in N-acetyl-beta-D-hexosaminides.</text>
        <dbReference type="EC" id="3.2.1.52"/>
    </reaction>
</comment>
<feature type="region of interest" description="Disordered" evidence="6">
    <location>
        <begin position="1"/>
        <end position="26"/>
    </location>
</feature>
<evidence type="ECO:0000256" key="5">
    <source>
        <dbReference type="ARBA" id="ARBA00023295"/>
    </source>
</evidence>
<dbReference type="GO" id="GO:0005975">
    <property type="term" value="P:carbohydrate metabolic process"/>
    <property type="evidence" value="ECO:0007669"/>
    <property type="project" value="InterPro"/>
</dbReference>
<comment type="caution">
    <text evidence="9">The sequence shown here is derived from an EMBL/GenBank/DDBJ whole genome shotgun (WGS) entry which is preliminary data.</text>
</comment>
<evidence type="ECO:0000313" key="9">
    <source>
        <dbReference type="EMBL" id="TYB42179.1"/>
    </source>
</evidence>
<evidence type="ECO:0000259" key="7">
    <source>
        <dbReference type="Pfam" id="PF00728"/>
    </source>
</evidence>
<protein>
    <recommendedName>
        <fullName evidence="3">beta-N-acetylhexosaminidase</fullName>
        <ecNumber evidence="3">3.2.1.52</ecNumber>
    </recommendedName>
</protein>
<evidence type="ECO:0000313" key="10">
    <source>
        <dbReference type="Proteomes" id="UP000323380"/>
    </source>
</evidence>
<dbReference type="GO" id="GO:0016020">
    <property type="term" value="C:membrane"/>
    <property type="evidence" value="ECO:0007669"/>
    <property type="project" value="TreeGrafter"/>
</dbReference>
<evidence type="ECO:0000256" key="4">
    <source>
        <dbReference type="ARBA" id="ARBA00022801"/>
    </source>
</evidence>
<dbReference type="InterPro" id="IPR015882">
    <property type="entry name" value="HEX_bac_N"/>
</dbReference>
<dbReference type="InterPro" id="IPR017853">
    <property type="entry name" value="GH"/>
</dbReference>
<dbReference type="SUPFAM" id="SSF51445">
    <property type="entry name" value="(Trans)glycosidases"/>
    <property type="match status" value="1"/>
</dbReference>
<keyword evidence="10" id="KW-1185">Reference proteome</keyword>
<gene>
    <name evidence="9" type="ORF">FXF69_30600</name>
</gene>
<dbReference type="Gene3D" id="3.30.379.10">
    <property type="entry name" value="Chitobiase/beta-hexosaminidase domain 2-like"/>
    <property type="match status" value="1"/>
</dbReference>
<dbReference type="PRINTS" id="PR00738">
    <property type="entry name" value="GLHYDRLASE20"/>
</dbReference>
<feature type="region of interest" description="Disordered" evidence="6">
    <location>
        <begin position="204"/>
        <end position="237"/>
    </location>
</feature>
<evidence type="ECO:0000256" key="6">
    <source>
        <dbReference type="SAM" id="MobiDB-lite"/>
    </source>
</evidence>
<dbReference type="InterPro" id="IPR029018">
    <property type="entry name" value="Hex-like_dom2"/>
</dbReference>
<evidence type="ECO:0000256" key="1">
    <source>
        <dbReference type="ARBA" id="ARBA00001231"/>
    </source>
</evidence>
<reference evidence="9 10" key="1">
    <citation type="submission" date="2019-08" db="EMBL/GenBank/DDBJ databases">
        <title>Actinomadura sp. nov. CYP1-5 isolated from mountain soil.</title>
        <authorList>
            <person name="Songsumanus A."/>
            <person name="Kuncharoen N."/>
            <person name="Kudo T."/>
            <person name="Yuki M."/>
            <person name="Igarashi Y."/>
            <person name="Tanasupawat S."/>
        </authorList>
    </citation>
    <scope>NUCLEOTIDE SEQUENCE [LARGE SCALE GENOMIC DNA]</scope>
    <source>
        <strain evidence="9 10">JCM 14158</strain>
    </source>
</reference>
<dbReference type="PANTHER" id="PTHR22600:SF57">
    <property type="entry name" value="BETA-N-ACETYLHEXOSAMINIDASE"/>
    <property type="match status" value="1"/>
</dbReference>
<comment type="similarity">
    <text evidence="2">Belongs to the glycosyl hydrolase 20 family.</text>
</comment>
<name>A0A5D0ND18_9ACTN</name>
<dbReference type="AlphaFoldDB" id="A0A5D0ND18"/>
<dbReference type="GO" id="GO:0030203">
    <property type="term" value="P:glycosaminoglycan metabolic process"/>
    <property type="evidence" value="ECO:0007669"/>
    <property type="project" value="TreeGrafter"/>
</dbReference>
<dbReference type="InterPro" id="IPR025705">
    <property type="entry name" value="Beta_hexosaminidase_sua/sub"/>
</dbReference>
<feature type="compositionally biased region" description="Low complexity" evidence="6">
    <location>
        <begin position="213"/>
        <end position="230"/>
    </location>
</feature>
<feature type="compositionally biased region" description="Basic residues" evidence="6">
    <location>
        <begin position="7"/>
        <end position="26"/>
    </location>
</feature>
<dbReference type="Gene3D" id="3.20.20.80">
    <property type="entry name" value="Glycosidases"/>
    <property type="match status" value="1"/>
</dbReference>
<dbReference type="Proteomes" id="UP000323380">
    <property type="component" value="Unassembled WGS sequence"/>
</dbReference>
<dbReference type="EMBL" id="VSFG01000008">
    <property type="protein sequence ID" value="TYB42179.1"/>
    <property type="molecule type" value="Genomic_DNA"/>
</dbReference>
<dbReference type="Pfam" id="PF00728">
    <property type="entry name" value="Glyco_hydro_20"/>
    <property type="match status" value="1"/>
</dbReference>
<evidence type="ECO:0000256" key="2">
    <source>
        <dbReference type="ARBA" id="ARBA00006285"/>
    </source>
</evidence>
<accession>A0A5D0ND18</accession>
<evidence type="ECO:0000256" key="3">
    <source>
        <dbReference type="ARBA" id="ARBA00012663"/>
    </source>
</evidence>
<dbReference type="EC" id="3.2.1.52" evidence="3"/>
<dbReference type="Pfam" id="PF02838">
    <property type="entry name" value="Glyco_hydro_20b"/>
    <property type="match status" value="1"/>
</dbReference>
<dbReference type="GO" id="GO:0004563">
    <property type="term" value="F:beta-N-acetylhexosaminidase activity"/>
    <property type="evidence" value="ECO:0007669"/>
    <property type="project" value="UniProtKB-EC"/>
</dbReference>
<feature type="domain" description="Beta-hexosaminidase bacterial type N-terminal" evidence="8">
    <location>
        <begin position="48"/>
        <end position="138"/>
    </location>
</feature>
<dbReference type="PANTHER" id="PTHR22600">
    <property type="entry name" value="BETA-HEXOSAMINIDASE"/>
    <property type="match status" value="1"/>
</dbReference>
<organism evidence="9 10">
    <name type="scientific">Actinomadura chibensis</name>
    <dbReference type="NCBI Taxonomy" id="392828"/>
    <lineage>
        <taxon>Bacteria</taxon>
        <taxon>Bacillati</taxon>
        <taxon>Actinomycetota</taxon>
        <taxon>Actinomycetes</taxon>
        <taxon>Streptosporangiales</taxon>
        <taxon>Thermomonosporaceae</taxon>
        <taxon>Actinomadura</taxon>
    </lineage>
</organism>
<keyword evidence="4 9" id="KW-0378">Hydrolase</keyword>
<sequence length="237" mass="25833">MTERAPRRSVPRRVTARPDPRHRRRTRCPRRVRREWTGGEGVFHLAGALRDDLRGITGRTLPVALGVGPGRAGDLRLAIDPALPAVLGDEGYRLEVAGTPTVRGRTPTGVARGAQTVEQLFALDPGRAAVPRGTADDWPETRQRGFMLDAGRKYYRPDCIEQQIRTAAWLKLNTVHPRVVDEAGAALLGRLGLVLVGAAPLPRRTRTSRSRRGWAGARSTTSTSGTRCSRPPATCST</sequence>
<evidence type="ECO:0000259" key="8">
    <source>
        <dbReference type="Pfam" id="PF02838"/>
    </source>
</evidence>
<dbReference type="InterPro" id="IPR015883">
    <property type="entry name" value="Glyco_hydro_20_cat"/>
</dbReference>